<sequence>MPQNPRYECPRAGSMYQKFGDVYYCSYHDKYAKDRCQAFFDFQGSGMQCPELHTMIDQGRKYCDKHEPASEIPEVVDWRSRMTEWLTSVALAEPPREDGNEVKSAVLEPEPEPEQNPPNMQATPSKHEPHAGELDAEQEQDQVPASKEEPTLEQEPEQQTEPGHQHEHIAALYMQCNICLESHNATDMRNIESCGHQYKEACLQDFLRRKGVRKYNCTGCRAWLQSHQEPEAPF</sequence>
<evidence type="ECO:0000256" key="2">
    <source>
        <dbReference type="SAM" id="MobiDB-lite"/>
    </source>
</evidence>
<evidence type="ECO:0000313" key="5">
    <source>
        <dbReference type="Proteomes" id="UP000799764"/>
    </source>
</evidence>
<evidence type="ECO:0000259" key="3">
    <source>
        <dbReference type="PROSITE" id="PS50089"/>
    </source>
</evidence>
<proteinExistence type="predicted"/>
<feature type="domain" description="RING-type" evidence="3">
    <location>
        <begin position="176"/>
        <end position="221"/>
    </location>
</feature>
<reference evidence="4" key="1">
    <citation type="journal article" date="2020" name="Stud. Mycol.">
        <title>101 Dothideomycetes genomes: a test case for predicting lifestyles and emergence of pathogens.</title>
        <authorList>
            <person name="Haridas S."/>
            <person name="Albert R."/>
            <person name="Binder M."/>
            <person name="Bloem J."/>
            <person name="Labutti K."/>
            <person name="Salamov A."/>
            <person name="Andreopoulos B."/>
            <person name="Baker S."/>
            <person name="Barry K."/>
            <person name="Bills G."/>
            <person name="Bluhm B."/>
            <person name="Cannon C."/>
            <person name="Castanera R."/>
            <person name="Culley D."/>
            <person name="Daum C."/>
            <person name="Ezra D."/>
            <person name="Gonzalez J."/>
            <person name="Henrissat B."/>
            <person name="Kuo A."/>
            <person name="Liang C."/>
            <person name="Lipzen A."/>
            <person name="Lutzoni F."/>
            <person name="Magnuson J."/>
            <person name="Mondo S."/>
            <person name="Nolan M."/>
            <person name="Ohm R."/>
            <person name="Pangilinan J."/>
            <person name="Park H.-J."/>
            <person name="Ramirez L."/>
            <person name="Alfaro M."/>
            <person name="Sun H."/>
            <person name="Tritt A."/>
            <person name="Yoshinaga Y."/>
            <person name="Zwiers L.-H."/>
            <person name="Turgeon B."/>
            <person name="Goodwin S."/>
            <person name="Spatafora J."/>
            <person name="Crous P."/>
            <person name="Grigoriev I."/>
        </authorList>
    </citation>
    <scope>NUCLEOTIDE SEQUENCE</scope>
    <source>
        <strain evidence="4">CBS 690.94</strain>
    </source>
</reference>
<dbReference type="InterPro" id="IPR001841">
    <property type="entry name" value="Znf_RING"/>
</dbReference>
<dbReference type="Gene3D" id="3.30.40.10">
    <property type="entry name" value="Zinc/RING finger domain, C3HC4 (zinc finger)"/>
    <property type="match status" value="1"/>
</dbReference>
<evidence type="ECO:0000256" key="1">
    <source>
        <dbReference type="PROSITE-ProRule" id="PRU00175"/>
    </source>
</evidence>
<dbReference type="AlphaFoldDB" id="A0A9P4PBS0"/>
<accession>A0A9P4PBS0</accession>
<organism evidence="4 5">
    <name type="scientific">Karstenula rhodostoma CBS 690.94</name>
    <dbReference type="NCBI Taxonomy" id="1392251"/>
    <lineage>
        <taxon>Eukaryota</taxon>
        <taxon>Fungi</taxon>
        <taxon>Dikarya</taxon>
        <taxon>Ascomycota</taxon>
        <taxon>Pezizomycotina</taxon>
        <taxon>Dothideomycetes</taxon>
        <taxon>Pleosporomycetidae</taxon>
        <taxon>Pleosporales</taxon>
        <taxon>Massarineae</taxon>
        <taxon>Didymosphaeriaceae</taxon>
        <taxon>Karstenula</taxon>
    </lineage>
</organism>
<dbReference type="OrthoDB" id="3798839at2759"/>
<protein>
    <recommendedName>
        <fullName evidence="3">RING-type domain-containing protein</fullName>
    </recommendedName>
</protein>
<dbReference type="GO" id="GO:0008270">
    <property type="term" value="F:zinc ion binding"/>
    <property type="evidence" value="ECO:0007669"/>
    <property type="project" value="UniProtKB-KW"/>
</dbReference>
<dbReference type="SUPFAM" id="SSF57850">
    <property type="entry name" value="RING/U-box"/>
    <property type="match status" value="1"/>
</dbReference>
<evidence type="ECO:0000313" key="4">
    <source>
        <dbReference type="EMBL" id="KAF2441075.1"/>
    </source>
</evidence>
<dbReference type="EMBL" id="MU001506">
    <property type="protein sequence ID" value="KAF2441075.1"/>
    <property type="molecule type" value="Genomic_DNA"/>
</dbReference>
<comment type="caution">
    <text evidence="4">The sequence shown here is derived from an EMBL/GenBank/DDBJ whole genome shotgun (WGS) entry which is preliminary data.</text>
</comment>
<keyword evidence="1" id="KW-0479">Metal-binding</keyword>
<keyword evidence="5" id="KW-1185">Reference proteome</keyword>
<keyword evidence="1" id="KW-0862">Zinc</keyword>
<name>A0A9P4PBS0_9PLEO</name>
<gene>
    <name evidence="4" type="ORF">P171DRAFT_498999</name>
</gene>
<dbReference type="PROSITE" id="PS50089">
    <property type="entry name" value="ZF_RING_2"/>
    <property type="match status" value="1"/>
</dbReference>
<keyword evidence="1" id="KW-0863">Zinc-finger</keyword>
<dbReference type="Proteomes" id="UP000799764">
    <property type="component" value="Unassembled WGS sequence"/>
</dbReference>
<dbReference type="InterPro" id="IPR013083">
    <property type="entry name" value="Znf_RING/FYVE/PHD"/>
</dbReference>
<feature type="region of interest" description="Disordered" evidence="2">
    <location>
        <begin position="89"/>
        <end position="165"/>
    </location>
</feature>